<keyword evidence="8" id="KW-0443">Lipid metabolism</keyword>
<feature type="transmembrane region" description="Helical" evidence="14">
    <location>
        <begin position="153"/>
        <end position="173"/>
    </location>
</feature>
<dbReference type="PANTHER" id="PTHR14207">
    <property type="entry name" value="STEROL ISOMERASE"/>
    <property type="match status" value="1"/>
</dbReference>
<evidence type="ECO:0000313" key="16">
    <source>
        <dbReference type="EMBL" id="KAK4212924.1"/>
    </source>
</evidence>
<dbReference type="GO" id="GO:0000247">
    <property type="term" value="F:C-8 sterol isomerase activity"/>
    <property type="evidence" value="ECO:0007669"/>
    <property type="project" value="TreeGrafter"/>
</dbReference>
<evidence type="ECO:0000256" key="12">
    <source>
        <dbReference type="ARBA" id="ARBA00023235"/>
    </source>
</evidence>
<keyword evidence="6 13" id="KW-1133">Transmembrane helix</keyword>
<gene>
    <name evidence="16" type="ORF">QBC37DRAFT_424039</name>
</gene>
<feature type="transmembrane region" description="Helical" evidence="14">
    <location>
        <begin position="67"/>
        <end position="92"/>
    </location>
</feature>
<dbReference type="Proteomes" id="UP001301769">
    <property type="component" value="Unassembled WGS sequence"/>
</dbReference>
<feature type="transmembrane region" description="Helical" evidence="14">
    <location>
        <begin position="123"/>
        <end position="146"/>
    </location>
</feature>
<keyword evidence="4 13" id="KW-0812">Transmembrane</keyword>
<comment type="caution">
    <text evidence="16">The sequence shown here is derived from an EMBL/GenBank/DDBJ whole genome shotgun (WGS) entry which is preliminary data.</text>
</comment>
<evidence type="ECO:0000256" key="1">
    <source>
        <dbReference type="ARBA" id="ARBA00004141"/>
    </source>
</evidence>
<evidence type="ECO:0000256" key="13">
    <source>
        <dbReference type="PROSITE-ProRule" id="PRU01087"/>
    </source>
</evidence>
<keyword evidence="5" id="KW-0752">Steroid biosynthesis</keyword>
<dbReference type="GO" id="GO:0047750">
    <property type="term" value="F:cholestenol delta-isomerase activity"/>
    <property type="evidence" value="ECO:0007669"/>
    <property type="project" value="InterPro"/>
</dbReference>
<name>A0AAN6Y5L4_9PEZI</name>
<evidence type="ECO:0000256" key="6">
    <source>
        <dbReference type="ARBA" id="ARBA00022989"/>
    </source>
</evidence>
<evidence type="ECO:0000256" key="7">
    <source>
        <dbReference type="ARBA" id="ARBA00023011"/>
    </source>
</evidence>
<keyword evidence="3" id="KW-0444">Lipid biosynthesis</keyword>
<accession>A0AAN6Y5L4</accession>
<keyword evidence="7" id="KW-0756">Sterol biosynthesis</keyword>
<evidence type="ECO:0000259" key="15">
    <source>
        <dbReference type="PROSITE" id="PS51751"/>
    </source>
</evidence>
<evidence type="ECO:0000256" key="3">
    <source>
        <dbReference type="ARBA" id="ARBA00022516"/>
    </source>
</evidence>
<dbReference type="Pfam" id="PF05241">
    <property type="entry name" value="EBP"/>
    <property type="match status" value="1"/>
</dbReference>
<feature type="transmembrane region" description="Helical" evidence="14">
    <location>
        <begin position="193"/>
        <end position="214"/>
    </location>
</feature>
<protein>
    <submittedName>
        <fullName evidence="16">Emopamil binding protein-domain-containing protein</fullName>
    </submittedName>
</protein>
<organism evidence="16 17">
    <name type="scientific">Rhypophila decipiens</name>
    <dbReference type="NCBI Taxonomy" id="261697"/>
    <lineage>
        <taxon>Eukaryota</taxon>
        <taxon>Fungi</taxon>
        <taxon>Dikarya</taxon>
        <taxon>Ascomycota</taxon>
        <taxon>Pezizomycotina</taxon>
        <taxon>Sordariomycetes</taxon>
        <taxon>Sordariomycetidae</taxon>
        <taxon>Sordariales</taxon>
        <taxon>Naviculisporaceae</taxon>
        <taxon>Rhypophila</taxon>
    </lineage>
</organism>
<comment type="subcellular location">
    <subcellularLocation>
        <location evidence="1">Membrane</location>
        <topology evidence="1">Multi-pass membrane protein</topology>
    </subcellularLocation>
</comment>
<evidence type="ECO:0000256" key="4">
    <source>
        <dbReference type="ARBA" id="ARBA00022692"/>
    </source>
</evidence>
<keyword evidence="9 13" id="KW-0472">Membrane</keyword>
<keyword evidence="17" id="KW-1185">Reference proteome</keyword>
<proteinExistence type="inferred from homology"/>
<dbReference type="GO" id="GO:0004769">
    <property type="term" value="F:steroid Delta-isomerase activity"/>
    <property type="evidence" value="ECO:0007669"/>
    <property type="project" value="TreeGrafter"/>
</dbReference>
<evidence type="ECO:0000256" key="9">
    <source>
        <dbReference type="ARBA" id="ARBA00023136"/>
    </source>
</evidence>
<feature type="transmembrane region" description="Helical" evidence="14">
    <location>
        <begin position="25"/>
        <end position="47"/>
    </location>
</feature>
<evidence type="ECO:0000313" key="17">
    <source>
        <dbReference type="Proteomes" id="UP001301769"/>
    </source>
</evidence>
<dbReference type="PANTHER" id="PTHR14207:SF0">
    <property type="entry name" value="3-BETA-HYDROXYSTEROID-DELTA(8),DELTA(7)-ISOMERASE"/>
    <property type="match status" value="1"/>
</dbReference>
<keyword evidence="12" id="KW-0413">Isomerase</keyword>
<evidence type="ECO:0000256" key="8">
    <source>
        <dbReference type="ARBA" id="ARBA00023098"/>
    </source>
</evidence>
<reference evidence="16" key="2">
    <citation type="submission" date="2023-05" db="EMBL/GenBank/DDBJ databases">
        <authorList>
            <consortium name="Lawrence Berkeley National Laboratory"/>
            <person name="Steindorff A."/>
            <person name="Hensen N."/>
            <person name="Bonometti L."/>
            <person name="Westerberg I."/>
            <person name="Brannstrom I.O."/>
            <person name="Guillou S."/>
            <person name="Cros-Aarteil S."/>
            <person name="Calhoun S."/>
            <person name="Haridas S."/>
            <person name="Kuo A."/>
            <person name="Mondo S."/>
            <person name="Pangilinan J."/>
            <person name="Riley R."/>
            <person name="Labutti K."/>
            <person name="Andreopoulos B."/>
            <person name="Lipzen A."/>
            <person name="Chen C."/>
            <person name="Yanf M."/>
            <person name="Daum C."/>
            <person name="Ng V."/>
            <person name="Clum A."/>
            <person name="Ohm R."/>
            <person name="Martin F."/>
            <person name="Silar P."/>
            <person name="Natvig D."/>
            <person name="Lalanne C."/>
            <person name="Gautier V."/>
            <person name="Ament-Velasquez S.L."/>
            <person name="Kruys A."/>
            <person name="Hutchinson M.I."/>
            <person name="Powell A.J."/>
            <person name="Barry K."/>
            <person name="Miller A.N."/>
            <person name="Grigoriev I.V."/>
            <person name="Debuchy R."/>
            <person name="Gladieux P."/>
            <person name="Thoren M.H."/>
            <person name="Johannesson H."/>
        </authorList>
    </citation>
    <scope>NUCLEOTIDE SEQUENCE</scope>
    <source>
        <strain evidence="16">PSN293</strain>
    </source>
</reference>
<dbReference type="GO" id="GO:0016126">
    <property type="term" value="P:sterol biosynthetic process"/>
    <property type="evidence" value="ECO:0007669"/>
    <property type="project" value="UniProtKB-KW"/>
</dbReference>
<evidence type="ECO:0000256" key="2">
    <source>
        <dbReference type="ARBA" id="ARBA00008337"/>
    </source>
</evidence>
<dbReference type="InterPro" id="IPR007905">
    <property type="entry name" value="EBP"/>
</dbReference>
<keyword evidence="10" id="KW-1207">Sterol metabolism</keyword>
<sequence length="244" mass="27468">MGSPHHPYHPPSANITNYQPNERPILINGAAFALLIAVFVGIGLFLAKRIVRSGASSSKRRQQQLGLGEQFGICWFLLCGFLHCFFESYYVLNYKTLAGQQTLFAQLWKEYSLSDSRYLSRDLFVLTIESLTVVTLGPLSLLTAYLLARGNDLACLSQAVVSAMHLFSVALYYGMCFVSESVNGHRYSRPEFLYFWVYFVGFNAPWVVFPLFLLNQSSREIKRAFTLASNAQSLVRNAGDKKTS</sequence>
<dbReference type="AlphaFoldDB" id="A0AAN6Y5L4"/>
<evidence type="ECO:0000256" key="10">
    <source>
        <dbReference type="ARBA" id="ARBA00023166"/>
    </source>
</evidence>
<keyword evidence="11" id="KW-0753">Steroid metabolism</keyword>
<dbReference type="InterPro" id="IPR033118">
    <property type="entry name" value="EXPERA"/>
</dbReference>
<evidence type="ECO:0000256" key="14">
    <source>
        <dbReference type="SAM" id="Phobius"/>
    </source>
</evidence>
<feature type="domain" description="EXPERA" evidence="15">
    <location>
        <begin position="68"/>
        <end position="214"/>
    </location>
</feature>
<evidence type="ECO:0000256" key="5">
    <source>
        <dbReference type="ARBA" id="ARBA00022955"/>
    </source>
</evidence>
<comment type="similarity">
    <text evidence="2">Belongs to the EBP family.</text>
</comment>
<dbReference type="EMBL" id="MU858118">
    <property type="protein sequence ID" value="KAK4212924.1"/>
    <property type="molecule type" value="Genomic_DNA"/>
</dbReference>
<evidence type="ECO:0000256" key="11">
    <source>
        <dbReference type="ARBA" id="ARBA00023221"/>
    </source>
</evidence>
<reference evidence="16" key="1">
    <citation type="journal article" date="2023" name="Mol. Phylogenet. Evol.">
        <title>Genome-scale phylogeny and comparative genomics of the fungal order Sordariales.</title>
        <authorList>
            <person name="Hensen N."/>
            <person name="Bonometti L."/>
            <person name="Westerberg I."/>
            <person name="Brannstrom I.O."/>
            <person name="Guillou S."/>
            <person name="Cros-Aarteil S."/>
            <person name="Calhoun S."/>
            <person name="Haridas S."/>
            <person name="Kuo A."/>
            <person name="Mondo S."/>
            <person name="Pangilinan J."/>
            <person name="Riley R."/>
            <person name="LaButti K."/>
            <person name="Andreopoulos B."/>
            <person name="Lipzen A."/>
            <person name="Chen C."/>
            <person name="Yan M."/>
            <person name="Daum C."/>
            <person name="Ng V."/>
            <person name="Clum A."/>
            <person name="Steindorff A."/>
            <person name="Ohm R.A."/>
            <person name="Martin F."/>
            <person name="Silar P."/>
            <person name="Natvig D.O."/>
            <person name="Lalanne C."/>
            <person name="Gautier V."/>
            <person name="Ament-Velasquez S.L."/>
            <person name="Kruys A."/>
            <person name="Hutchinson M.I."/>
            <person name="Powell A.J."/>
            <person name="Barry K."/>
            <person name="Miller A.N."/>
            <person name="Grigoriev I.V."/>
            <person name="Debuchy R."/>
            <person name="Gladieux P."/>
            <person name="Hiltunen Thoren M."/>
            <person name="Johannesson H."/>
        </authorList>
    </citation>
    <scope>NUCLEOTIDE SEQUENCE</scope>
    <source>
        <strain evidence="16">PSN293</strain>
    </source>
</reference>
<dbReference type="PROSITE" id="PS51751">
    <property type="entry name" value="EXPERA"/>
    <property type="match status" value="1"/>
</dbReference>
<dbReference type="GO" id="GO:0016020">
    <property type="term" value="C:membrane"/>
    <property type="evidence" value="ECO:0007669"/>
    <property type="project" value="UniProtKB-SubCell"/>
</dbReference>
<dbReference type="GO" id="GO:0005783">
    <property type="term" value="C:endoplasmic reticulum"/>
    <property type="evidence" value="ECO:0007669"/>
    <property type="project" value="TreeGrafter"/>
</dbReference>